<accession>A0AAF0K076</accession>
<organism evidence="1 2">
    <name type="scientific">Gordonia phage Commandaria</name>
    <dbReference type="NCBI Taxonomy" id="3038364"/>
    <lineage>
        <taxon>Viruses</taxon>
        <taxon>Duplodnaviria</taxon>
        <taxon>Heunggongvirae</taxon>
        <taxon>Uroviricota</taxon>
        <taxon>Caudoviricetes</taxon>
        <taxon>Zierdtviridae</taxon>
        <taxon>Emilbogenvirinae</taxon>
        <taxon>Commandariavirus</taxon>
        <taxon>Commandariavirus commandaria</taxon>
    </lineage>
</organism>
<sequence length="74" mass="8408">MDTHVKVYYSLRYPATGDVRSIVARYDIVGTGFRVPGVGERIRRDGRSFLVERVTWDLDSPAHQQEVDVVATEV</sequence>
<dbReference type="EMBL" id="OQ709208">
    <property type="protein sequence ID" value="WGH20842.1"/>
    <property type="molecule type" value="Genomic_DNA"/>
</dbReference>
<evidence type="ECO:0000313" key="2">
    <source>
        <dbReference type="Proteomes" id="UP001243276"/>
    </source>
</evidence>
<dbReference type="KEGG" id="vg:80560612"/>
<keyword evidence="2" id="KW-1185">Reference proteome</keyword>
<evidence type="ECO:0000313" key="1">
    <source>
        <dbReference type="EMBL" id="WGH20842.1"/>
    </source>
</evidence>
<name>A0AAF0K076_9CAUD</name>
<dbReference type="Proteomes" id="UP001243276">
    <property type="component" value="Segment"/>
</dbReference>
<protein>
    <submittedName>
        <fullName evidence="1">Uncharacterized protein</fullName>
    </submittedName>
</protein>
<reference evidence="1" key="1">
    <citation type="submission" date="2023-03" db="EMBL/GenBank/DDBJ databases">
        <authorList>
            <person name="Adamson A.J."/>
            <person name="Baker B.A."/>
            <person name="Galadyk N."/>
            <person name="Joshi D.H."/>
            <person name="Kistler H.E."/>
            <person name="Roberts S.M."/>
            <person name="Saint K.A."/>
            <person name="Sunnen C.N."/>
            <person name="Garlena R.A."/>
            <person name="Russell D.A."/>
            <person name="Pope W.H."/>
            <person name="Jacobs-Sera D."/>
            <person name="Hatfull G.F."/>
        </authorList>
    </citation>
    <scope>NUCLEOTIDE SEQUENCE</scope>
</reference>
<gene>
    <name evidence="1" type="primary">59</name>
</gene>
<dbReference type="RefSeq" id="YP_010842849.1">
    <property type="nucleotide sequence ID" value="NC_079146.1"/>
</dbReference>
<proteinExistence type="predicted"/>
<dbReference type="GeneID" id="80560612"/>